<dbReference type="PROSITE" id="PS51272">
    <property type="entry name" value="SLH"/>
    <property type="match status" value="3"/>
</dbReference>
<dbReference type="eggNOG" id="COG5498">
    <property type="taxonomic scope" value="Bacteria"/>
</dbReference>
<dbReference type="eggNOG" id="COG3940">
    <property type="taxonomic scope" value="Bacteria"/>
</dbReference>
<protein>
    <submittedName>
        <fullName evidence="13">Putative beta-xylosidase</fullName>
    </submittedName>
</protein>
<dbReference type="Gene3D" id="2.115.10.20">
    <property type="entry name" value="Glycosyl hydrolase domain, family 43"/>
    <property type="match status" value="1"/>
</dbReference>
<evidence type="ECO:0000256" key="8">
    <source>
        <dbReference type="ARBA" id="ARBA00023326"/>
    </source>
</evidence>
<keyword evidence="3" id="KW-0677">Repeat</keyword>
<organism evidence="13 14">
    <name type="scientific">Ruminiclostridium cellobioparum subsp. termitidis CT1112</name>
    <dbReference type="NCBI Taxonomy" id="1195236"/>
    <lineage>
        <taxon>Bacteria</taxon>
        <taxon>Bacillati</taxon>
        <taxon>Bacillota</taxon>
        <taxon>Clostridia</taxon>
        <taxon>Eubacteriales</taxon>
        <taxon>Oscillospiraceae</taxon>
        <taxon>Ruminiclostridium</taxon>
    </lineage>
</organism>
<evidence type="ECO:0000256" key="4">
    <source>
        <dbReference type="ARBA" id="ARBA00022801"/>
    </source>
</evidence>
<comment type="caution">
    <text evidence="13">The sequence shown here is derived from an EMBL/GenBank/DDBJ whole genome shotgun (WGS) entry which is preliminary data.</text>
</comment>
<name>S0FM04_RUMCE</name>
<dbReference type="GO" id="GO:0030245">
    <property type="term" value="P:cellulose catabolic process"/>
    <property type="evidence" value="ECO:0007669"/>
    <property type="project" value="UniProtKB-KW"/>
</dbReference>
<dbReference type="CDD" id="cd04083">
    <property type="entry name" value="CBM35_Lmo2446-like"/>
    <property type="match status" value="3"/>
</dbReference>
<dbReference type="eggNOG" id="COG5492">
    <property type="taxonomic scope" value="Bacteria"/>
</dbReference>
<feature type="domain" description="CBM6" evidence="11">
    <location>
        <begin position="625"/>
        <end position="751"/>
    </location>
</feature>
<accession>S0FM04</accession>
<dbReference type="InterPro" id="IPR005102">
    <property type="entry name" value="Carbo-bd_X2"/>
</dbReference>
<feature type="domain" description="SLH" evidence="12">
    <location>
        <begin position="1934"/>
        <end position="1988"/>
    </location>
</feature>
<evidence type="ECO:0000256" key="3">
    <source>
        <dbReference type="ARBA" id="ARBA00022737"/>
    </source>
</evidence>
<evidence type="ECO:0000256" key="9">
    <source>
        <dbReference type="SAM" id="MobiDB-lite"/>
    </source>
</evidence>
<gene>
    <name evidence="13" type="ORF">CTER_4060</name>
</gene>
<dbReference type="eggNOG" id="COG4733">
    <property type="taxonomic scope" value="Bacteria"/>
</dbReference>
<feature type="region of interest" description="Disordered" evidence="9">
    <location>
        <begin position="1558"/>
        <end position="1597"/>
    </location>
</feature>
<dbReference type="SUPFAM" id="SSF81296">
    <property type="entry name" value="E set domains"/>
    <property type="match status" value="1"/>
</dbReference>
<dbReference type="InterPro" id="IPR014756">
    <property type="entry name" value="Ig_E-set"/>
</dbReference>
<keyword evidence="8" id="KW-0624">Polysaccharide degradation</keyword>
<dbReference type="Proteomes" id="UP000014155">
    <property type="component" value="Unassembled WGS sequence"/>
</dbReference>
<dbReference type="Pfam" id="PF18998">
    <property type="entry name" value="Flg_new_2"/>
    <property type="match status" value="3"/>
</dbReference>
<feature type="compositionally biased region" description="Low complexity" evidence="9">
    <location>
        <begin position="1567"/>
        <end position="1590"/>
    </location>
</feature>
<dbReference type="CDD" id="cd08980">
    <property type="entry name" value="GH43_LbAraf43-like"/>
    <property type="match status" value="1"/>
</dbReference>
<feature type="signal peptide" evidence="10">
    <location>
        <begin position="1"/>
        <end position="25"/>
    </location>
</feature>
<dbReference type="InterPro" id="IPR013783">
    <property type="entry name" value="Ig-like_fold"/>
</dbReference>
<reference evidence="13 14" key="1">
    <citation type="journal article" date="2013" name="Genome Announc.">
        <title>Draft Genome Sequence of the Cellulolytic, Mesophilic, Anaerobic Bacterium Clostridium termitidis Strain CT1112 (DSM 5398).</title>
        <authorList>
            <person name="Lal S."/>
            <person name="Ramachandran U."/>
            <person name="Zhang X."/>
            <person name="Munir R."/>
            <person name="Sparling R."/>
            <person name="Levin D.B."/>
        </authorList>
    </citation>
    <scope>NUCLEOTIDE SEQUENCE [LARGE SCALE GENOMIC DNA]</scope>
    <source>
        <strain evidence="13 14">CT1112</strain>
    </source>
</reference>
<dbReference type="Gene3D" id="2.80.10.50">
    <property type="match status" value="1"/>
</dbReference>
<dbReference type="PANTHER" id="PTHR43817">
    <property type="entry name" value="GLYCOSYL HYDROLASE"/>
    <property type="match status" value="1"/>
</dbReference>
<dbReference type="GO" id="GO:0030246">
    <property type="term" value="F:carbohydrate binding"/>
    <property type="evidence" value="ECO:0007669"/>
    <property type="project" value="InterPro"/>
</dbReference>
<dbReference type="Gene3D" id="2.60.120.260">
    <property type="entry name" value="Galactose-binding domain-like"/>
    <property type="match status" value="4"/>
</dbReference>
<dbReference type="InterPro" id="IPR035992">
    <property type="entry name" value="Ricin_B-like_lectins"/>
</dbReference>
<keyword evidence="7" id="KW-0326">Glycosidase</keyword>
<feature type="domain" description="CBM6" evidence="11">
    <location>
        <begin position="756"/>
        <end position="881"/>
    </location>
</feature>
<evidence type="ECO:0000256" key="10">
    <source>
        <dbReference type="SAM" id="SignalP"/>
    </source>
</evidence>
<dbReference type="Gene3D" id="2.60.40.10">
    <property type="entry name" value="Immunoglobulins"/>
    <property type="match status" value="2"/>
</dbReference>
<dbReference type="CDD" id="cd00161">
    <property type="entry name" value="beta-trefoil_Ricin-like"/>
    <property type="match status" value="1"/>
</dbReference>
<dbReference type="STRING" id="1195236.CTER_4060"/>
<keyword evidence="5" id="KW-0136">Cellulose degradation</keyword>
<dbReference type="PANTHER" id="PTHR43817:SF1">
    <property type="entry name" value="HYDROLASE, FAMILY 43, PUTATIVE (AFU_ORTHOLOGUE AFUA_3G01660)-RELATED"/>
    <property type="match status" value="1"/>
</dbReference>
<evidence type="ECO:0000256" key="5">
    <source>
        <dbReference type="ARBA" id="ARBA00023001"/>
    </source>
</evidence>
<evidence type="ECO:0000259" key="12">
    <source>
        <dbReference type="PROSITE" id="PS51272"/>
    </source>
</evidence>
<dbReference type="RefSeq" id="WP_004628742.1">
    <property type="nucleotide sequence ID" value="NZ_AORV01000058.1"/>
</dbReference>
<evidence type="ECO:0000256" key="7">
    <source>
        <dbReference type="ARBA" id="ARBA00023295"/>
    </source>
</evidence>
<dbReference type="GO" id="GO:0004553">
    <property type="term" value="F:hydrolase activity, hydrolyzing O-glycosyl compounds"/>
    <property type="evidence" value="ECO:0007669"/>
    <property type="project" value="InterPro"/>
</dbReference>
<evidence type="ECO:0000259" key="11">
    <source>
        <dbReference type="PROSITE" id="PS51175"/>
    </source>
</evidence>
<dbReference type="InterPro" id="IPR008979">
    <property type="entry name" value="Galactose-bd-like_sf"/>
</dbReference>
<dbReference type="PATRIC" id="fig|1195236.3.peg.4274"/>
<dbReference type="Pfam" id="PF04616">
    <property type="entry name" value="Glyco_hydro_43"/>
    <property type="match status" value="1"/>
</dbReference>
<dbReference type="InterPro" id="IPR044060">
    <property type="entry name" value="Bacterial_rp_domain"/>
</dbReference>
<evidence type="ECO:0000313" key="14">
    <source>
        <dbReference type="Proteomes" id="UP000014155"/>
    </source>
</evidence>
<dbReference type="InterPro" id="IPR000772">
    <property type="entry name" value="Ricin_B_lectin"/>
</dbReference>
<dbReference type="Pfam" id="PF16990">
    <property type="entry name" value="CBM_35"/>
    <property type="match status" value="2"/>
</dbReference>
<feature type="domain" description="CBM6" evidence="11">
    <location>
        <begin position="366"/>
        <end position="490"/>
    </location>
</feature>
<comment type="similarity">
    <text evidence="1">Belongs to the glycosyl hydrolase 43 family.</text>
</comment>
<feature type="domain" description="CBM6" evidence="11">
    <location>
        <begin position="493"/>
        <end position="620"/>
    </location>
</feature>
<feature type="chain" id="PRO_5004486966" evidence="10">
    <location>
        <begin position="26"/>
        <end position="1988"/>
    </location>
</feature>
<dbReference type="PROSITE" id="PS50231">
    <property type="entry name" value="RICIN_B_LECTIN"/>
    <property type="match status" value="1"/>
</dbReference>
<keyword evidence="14" id="KW-1185">Reference proteome</keyword>
<dbReference type="eggNOG" id="COG5434">
    <property type="taxonomic scope" value="Bacteria"/>
</dbReference>
<dbReference type="InterPro" id="IPR001119">
    <property type="entry name" value="SLH_dom"/>
</dbReference>
<dbReference type="InterPro" id="IPR006710">
    <property type="entry name" value="Glyco_hydro_43"/>
</dbReference>
<dbReference type="SUPFAM" id="SSF50370">
    <property type="entry name" value="Ricin B-like lectins"/>
    <property type="match status" value="1"/>
</dbReference>
<dbReference type="InterPro" id="IPR023296">
    <property type="entry name" value="Glyco_hydro_beta-prop_sf"/>
</dbReference>
<dbReference type="Pfam" id="PF03422">
    <property type="entry name" value="CBM_6"/>
    <property type="match status" value="1"/>
</dbReference>
<proteinExistence type="inferred from homology"/>
<dbReference type="SMART" id="SM00458">
    <property type="entry name" value="RICIN"/>
    <property type="match status" value="1"/>
</dbReference>
<dbReference type="Pfam" id="PF14200">
    <property type="entry name" value="RicinB_lectin_2"/>
    <property type="match status" value="1"/>
</dbReference>
<feature type="domain" description="SLH" evidence="12">
    <location>
        <begin position="1870"/>
        <end position="1929"/>
    </location>
</feature>
<sequence length="1988" mass="214030">MRKKSLVMVSLAMIFSLLLTSISYAEVTNNYVNPLMGGADPTIARAADGYYYACFSGDNNITLKRSETILGISTAKSKLVWKKPADFGYVWGPYIYRLDGKWYIYFASGPENDFGYGHPSSYVLENSNPDPFEGTWVLKGKSANADADGQVTEKEGLLNTEGYGLACGVITIKGERYFTYTKYYYFPDPKDPAKTKFDECPTIVKMENPWTLTGPECTLARPQFDWEKKNDNINEGCAVVEKDGKIYFAYSASSFMNDNYCVGVSVADATSDVMDPDSWKKYEQPIMKRSDENSSYGPGSPLFLKSEDGSEDWIIYHGIPTHGQGGGNRGIRAQLINWDENDFINPGIPSNPGTVLNRPSGEEKSEIYEAEDAKLSGVTKISGQSAFASGAIYVKYNNSSDNDYTEFTVNTNSEGTYSLDFRYNNNTASAADMKLEVNQDAPGNISFASNAGSYANFDIKRVDNVKLRAGSNKIRLSGNSALALDAMTIKRSLLYEAEDAEKSGNAKMDTDHPGYSGTGFVGGLWISESSITYNVNVANAGSYSIKSRYSLGFGDSIDRTLSMYVNGKKVKQIVFFDLKSWDSWADRYDNVFLKEGNNTITYKYDDGDTGNVNLDYITVTEATTWHYEAESARTTGSKDAKIVQANDGNTGFGYVEGLSKANSSVEYSVNVENAASYDIKLRYANETAGKNLALYLNGVKVKDITLQVTGGPTAWTEQLETLNLKEGKNTITYKCETDNSGIISVDNIHLNKRTPWKYQAETATRSGNLKVVQDHLWYDGNGFVGGFEDEGDSIQFEVNVPNTASYTSTVRYCGVQQYNITMSMYVNDEFIKQVILPPTANWDSWNDATESVNLKAGKNVIEFIREENDTGRFNIDSLTIDKFSGGYMSSIADKIIPEKMVKIQPKHSRKALDVDRVSSDPGAVINQWANGDGNNQLWRFIDLGTGYYQIQSVQSGRLIDILAGSPIEQICQNAKLEDGSITDTNQWKLEKDGDCYKLINKSNGKVMTVEESVNNGAKVMVADDQGKDNQRMRIEIRNLVDSEFRAVTDITNVPAAVKAGEKAVLFGTVSPDSATRKSIAWSVKDAGTTGATIEGNILTAAKSGTVVVTAAIEEGSEVGVNYAKDFTITVTNDNAEITPESANYYIATPGDVSTTIKWNKASSVKGIVYNGNPVTEPNFSVAPGAVTTEGALTIKSDYLAGLGLAGGNKAEFTISFDKGNPAKFTVNFIEGSAPAKNSITVETEGRGTAAANVTSAIKDTKVVLTATPEEGYIFKGWKVISPAGLSINGNTFTMPDEAVTVKAVFISRDQPVINPESADYDLSAPADVGTYITWNGASSVTDVVYGTESVTGSAITVTSEGALTIKSGYLANLGLENGKTAEFKIFFDKENPVTFSVCFVDSSVQVSHSITVQNGEHGTANASAASAVAGTEITLTAIPDAGYHLKEWQVISPVGLTINGNSFTMPNVVVTIKPIFEENNTAKYSLTVKGSYASDSGAGSYPEGETVTINAGSYSNFRFGGWSSNEGVIFGNAGNATTTFTMPARNVTVTAEWTYNGGSTGGGNGLPSASSGGSSSTPAPTTVPAPVVSTEKNGTSVVGKTTTEAKIDSNGNAAAVVTKSQITEAVTKAAAEAAKSAPGTAVIVEIKVNAKSDVKSVETSIPVAAIRTINDNKIDELIITTPIAEITLDQKALSGISKETGTDVKITVSKVDAATLSGKVKKTVGDIPVYDLSVKIDNRTISEFGGNVQIEIPYTLKLGEDKNAIVIYGINSEGKAEIVSNCAYDIKAQKITFSTDHSSQYVLGYNKVTFKDVAANAWYGNAVTFLAARDITTGTGDGNFGPADKLTRGQFLVMLMKAYGQKPDENPRDNFSDAGNTYYTGYLAAAKRLGISEGVGDNKYAPNKEITRQEMVALLYNALKLMGEQPAGSEGKALNDFSDAGSIAPWAREAMTVFVEAGIVGGSDNMLTPKATTNRAQMAQILYNLLSK</sequence>
<dbReference type="SUPFAM" id="SSF49785">
    <property type="entry name" value="Galactose-binding domain-like"/>
    <property type="match status" value="4"/>
</dbReference>
<evidence type="ECO:0000256" key="6">
    <source>
        <dbReference type="ARBA" id="ARBA00023277"/>
    </source>
</evidence>
<evidence type="ECO:0000313" key="13">
    <source>
        <dbReference type="EMBL" id="EMS70199.1"/>
    </source>
</evidence>
<evidence type="ECO:0000256" key="1">
    <source>
        <dbReference type="ARBA" id="ARBA00009865"/>
    </source>
</evidence>
<dbReference type="SUPFAM" id="SSF75005">
    <property type="entry name" value="Arabinanase/levansucrase/invertase"/>
    <property type="match status" value="1"/>
</dbReference>
<keyword evidence="6" id="KW-0119">Carbohydrate metabolism</keyword>
<evidence type="ECO:0000256" key="2">
    <source>
        <dbReference type="ARBA" id="ARBA00022729"/>
    </source>
</evidence>
<dbReference type="PROSITE" id="PS51175">
    <property type="entry name" value="CBM6"/>
    <property type="match status" value="4"/>
</dbReference>
<dbReference type="Pfam" id="PF03442">
    <property type="entry name" value="CBM_X2"/>
    <property type="match status" value="2"/>
</dbReference>
<dbReference type="InterPro" id="IPR005084">
    <property type="entry name" value="CBM6"/>
</dbReference>
<dbReference type="EMBL" id="AORV01000058">
    <property type="protein sequence ID" value="EMS70199.1"/>
    <property type="molecule type" value="Genomic_DNA"/>
</dbReference>
<feature type="domain" description="SLH" evidence="12">
    <location>
        <begin position="1806"/>
        <end position="1869"/>
    </location>
</feature>
<keyword evidence="2 10" id="KW-0732">Signal</keyword>
<keyword evidence="4" id="KW-0378">Hydrolase</keyword>
<dbReference type="Pfam" id="PF00395">
    <property type="entry name" value="SLH"/>
    <property type="match status" value="3"/>
</dbReference>